<feature type="signal peptide" evidence="1">
    <location>
        <begin position="1"/>
        <end position="27"/>
    </location>
</feature>
<keyword evidence="3" id="KW-1185">Reference proteome</keyword>
<name>A0A927GSM6_9BACL</name>
<evidence type="ECO:0000313" key="3">
    <source>
        <dbReference type="Proteomes" id="UP000621560"/>
    </source>
</evidence>
<feature type="chain" id="PRO_5038424471" evidence="1">
    <location>
        <begin position="28"/>
        <end position="842"/>
    </location>
</feature>
<evidence type="ECO:0000256" key="1">
    <source>
        <dbReference type="SAM" id="SignalP"/>
    </source>
</evidence>
<proteinExistence type="predicted"/>
<keyword evidence="1" id="KW-0732">Signal</keyword>
<comment type="caution">
    <text evidence="2">The sequence shown here is derived from an EMBL/GenBank/DDBJ whole genome shotgun (WGS) entry which is preliminary data.</text>
</comment>
<evidence type="ECO:0000313" key="2">
    <source>
        <dbReference type="EMBL" id="MBD2845852.1"/>
    </source>
</evidence>
<sequence length="842" mass="91074">MNAKLFKHGIATAAACALLLQPVLPVAHSLLPQSTVAAAAANPLSSKIVRLTSNASLYVRDAQLLMQDQKLMLAFTVTITNKSTKELDLLDYWVRVKSKSGKVFTAALTETDKTKKKVAPSSSLNLTYYATVDRQTKLTDLVFSIVKFDLNVAGYERNLGTITYPSNATGATPVFQPSIMLLNGSKVKGAVKQYFVTQDQDGIYLTISYLVENVGFSSVNLSNVGFALQTESYSVYDVNAAALAQLTIQPKERKIVTVQAKLPNVIAGKPVKLIPYTKDETTNIQLPAGQFAIPILQPAPAVAAGATRNVYMNGEMVATKAAQVMMNDANGETELTVDFKIENIGQAAIALPALSFALKTSDNVTYPLTYTQDDKNNLLPRIARTLSLSGAVPENKIKGAQLIVRTSAAAGEEGGIPASGYLIGSYKLQGPSSQEGGVGSAYTYNNDYSVELAAIQRAPMTNNDVLTAELRITNRSKSAKSTPNLSGYFLINGVRVSGESHTVSLDKQINIAAGDSYDTLVYVNIPYTTSIDTVSFVLTEPAAEGEARKLFQFTDQPLSEFDDYAPASGYVIDQTGSRSQVDVRTTRLFKGSNGGNYFYTEFELTNQEPRAAQPARIGGYLEDANGQLAPIELTQVVEKVMPNGKILLSGWSSLSKTFDIQNYKLVFGQALSEQGGGEEEPTQSVIVKPAVYDVVDAAPTLDTDLEDISFSAYSLSLRDIVANLHVTGAFSVEGIRLELDYDLAVDNAYDFVSDGHKLLLEFVNQDQIGTTYSHEVELFEAAEGSGAPVMIEGTNKPLELIFNDPVVQGKIAEYDTFTLNVYDVFGNAKLLIGSKEINWFGR</sequence>
<dbReference type="Proteomes" id="UP000621560">
    <property type="component" value="Unassembled WGS sequence"/>
</dbReference>
<accession>A0A927GSM6</accession>
<dbReference type="AlphaFoldDB" id="A0A927GSM6"/>
<gene>
    <name evidence="2" type="ORF">IDH44_11675</name>
</gene>
<dbReference type="EMBL" id="JACXIZ010000019">
    <property type="protein sequence ID" value="MBD2845852.1"/>
    <property type="molecule type" value="Genomic_DNA"/>
</dbReference>
<protein>
    <submittedName>
        <fullName evidence="2">Uncharacterized protein</fullName>
    </submittedName>
</protein>
<dbReference type="RefSeq" id="WP_190917827.1">
    <property type="nucleotide sequence ID" value="NZ_JACXIZ010000019.1"/>
</dbReference>
<reference evidence="2" key="1">
    <citation type="submission" date="2020-09" db="EMBL/GenBank/DDBJ databases">
        <title>A novel bacterium of genus Paenibacillus, isolated from South China Sea.</title>
        <authorList>
            <person name="Huang H."/>
            <person name="Mo K."/>
            <person name="Hu Y."/>
        </authorList>
    </citation>
    <scope>NUCLEOTIDE SEQUENCE</scope>
    <source>
        <strain evidence="2">IB182496</strain>
    </source>
</reference>
<organism evidence="2 3">
    <name type="scientific">Paenibacillus sabuli</name>
    <dbReference type="NCBI Taxonomy" id="2772509"/>
    <lineage>
        <taxon>Bacteria</taxon>
        <taxon>Bacillati</taxon>
        <taxon>Bacillota</taxon>
        <taxon>Bacilli</taxon>
        <taxon>Bacillales</taxon>
        <taxon>Paenibacillaceae</taxon>
        <taxon>Paenibacillus</taxon>
    </lineage>
</organism>